<dbReference type="AlphaFoldDB" id="A0AAD0BZI7"/>
<evidence type="ECO:0000313" key="1">
    <source>
        <dbReference type="EMBL" id="AUI09753.1"/>
    </source>
</evidence>
<gene>
    <name evidence="1" type="ORF">SmaCSM2_11215</name>
</gene>
<evidence type="ECO:0000313" key="2">
    <source>
        <dbReference type="Proteomes" id="UP000234414"/>
    </source>
</evidence>
<reference evidence="1 2" key="1">
    <citation type="submission" date="2017-12" db="EMBL/GenBank/DDBJ databases">
        <title>Complete Genome Sequence of Stenotrophomonas maltophilia CSM2.</title>
        <authorList>
            <person name="Castro-Jaimes S."/>
            <person name="Lopez-Leal G."/>
            <person name="Barberena Jonas C."/>
            <person name="Bustos P."/>
            <person name="Perez-Oseguera A."/>
            <person name="Cevallos M.A."/>
        </authorList>
    </citation>
    <scope>NUCLEOTIDE SEQUENCE [LARGE SCALE GENOMIC DNA]</scope>
    <source>
        <strain evidence="1 2">CSM2</strain>
    </source>
</reference>
<dbReference type="Pfam" id="PF11769">
    <property type="entry name" value="DUF3313"/>
    <property type="match status" value="1"/>
</dbReference>
<proteinExistence type="predicted"/>
<sequence>MLLLAACSQVHVVRSNQARTYAGLTMHGERRMEIVPAGSSHGRFQTVTLAPVLLMPEVAATLGPGIGERLKAAVNSQLQRQIDRRLGRSLTGAGQPGTGLLLLARITSVKEASAGLNIATSVLVGPVSKGRLSLEIEAIDASTGRQVALLLLADEADMRDIRKSYTPDGHAKALAGRLAIDVVEFIAPMVRPRQPVSPSAG</sequence>
<protein>
    <recommendedName>
        <fullName evidence="3">DUF3313 domain-containing protein</fullName>
    </recommendedName>
</protein>
<dbReference type="EMBL" id="CP025298">
    <property type="protein sequence ID" value="AUI09753.1"/>
    <property type="molecule type" value="Genomic_DNA"/>
</dbReference>
<organism evidence="1 2">
    <name type="scientific">Stenotrophomonas maltophilia</name>
    <name type="common">Pseudomonas maltophilia</name>
    <name type="synonym">Xanthomonas maltophilia</name>
    <dbReference type="NCBI Taxonomy" id="40324"/>
    <lineage>
        <taxon>Bacteria</taxon>
        <taxon>Pseudomonadati</taxon>
        <taxon>Pseudomonadota</taxon>
        <taxon>Gammaproteobacteria</taxon>
        <taxon>Lysobacterales</taxon>
        <taxon>Lysobacteraceae</taxon>
        <taxon>Stenotrophomonas</taxon>
        <taxon>Stenotrophomonas maltophilia group</taxon>
    </lineage>
</organism>
<dbReference type="Proteomes" id="UP000234414">
    <property type="component" value="Chromosome"/>
</dbReference>
<name>A0AAD0BZI7_STEMA</name>
<evidence type="ECO:0008006" key="3">
    <source>
        <dbReference type="Google" id="ProtNLM"/>
    </source>
</evidence>
<accession>A0AAD0BZI7</accession>
<dbReference type="InterPro" id="IPR021747">
    <property type="entry name" value="DUF3313"/>
</dbReference>